<keyword evidence="1" id="KW-0812">Transmembrane</keyword>
<feature type="transmembrane region" description="Helical" evidence="1">
    <location>
        <begin position="12"/>
        <end position="34"/>
    </location>
</feature>
<accession>A0A521CB94</accession>
<keyword evidence="4" id="KW-1185">Reference proteome</keyword>
<evidence type="ECO:0000313" key="4">
    <source>
        <dbReference type="Proteomes" id="UP000319555"/>
    </source>
</evidence>
<evidence type="ECO:0000313" key="3">
    <source>
        <dbReference type="EMBL" id="SMO56664.1"/>
    </source>
</evidence>
<dbReference type="EMBL" id="FXTE01000002">
    <property type="protein sequence ID" value="SMO56664.1"/>
    <property type="molecule type" value="Genomic_DNA"/>
</dbReference>
<organism evidence="3 4">
    <name type="scientific">Ruegeria faecimaris</name>
    <dbReference type="NCBI Taxonomy" id="686389"/>
    <lineage>
        <taxon>Bacteria</taxon>
        <taxon>Pseudomonadati</taxon>
        <taxon>Pseudomonadota</taxon>
        <taxon>Alphaproteobacteria</taxon>
        <taxon>Rhodobacterales</taxon>
        <taxon>Roseobacteraceae</taxon>
        <taxon>Ruegeria</taxon>
    </lineage>
</organism>
<keyword evidence="1" id="KW-0472">Membrane</keyword>
<evidence type="ECO:0000256" key="1">
    <source>
        <dbReference type="SAM" id="Phobius"/>
    </source>
</evidence>
<evidence type="ECO:0000259" key="2">
    <source>
        <dbReference type="Pfam" id="PF13400"/>
    </source>
</evidence>
<dbReference type="RefSeq" id="WP_142635733.1">
    <property type="nucleotide sequence ID" value="NZ_CANLVA010000004.1"/>
</dbReference>
<dbReference type="AlphaFoldDB" id="A0A521CB94"/>
<dbReference type="InterPro" id="IPR028087">
    <property type="entry name" value="Tad_N"/>
</dbReference>
<protein>
    <submittedName>
        <fullName evidence="3">Flp pilus-assembly TadE/G-like</fullName>
    </submittedName>
</protein>
<name>A0A521CB94_9RHOB</name>
<dbReference type="OrthoDB" id="8014659at2"/>
<gene>
    <name evidence="3" type="ORF">SAMN06265380_102299</name>
</gene>
<sequence>MTSLRKIRDKEDGTILVFVGMFMVVMIGMAALTFDLGRIASTQTDMQAYTDHVALAAAGELDGNADAITRATAAASGMIDDEQFFADGSQSLGTSADFSLRFLTGLPTPGADPDDNDSVTPFVTTDPARAVLVEVTATPRTVFLPFGRSLASLLGVASPSGEVNSVSIAGYSAYACDVTPLMFCIPSGWTSSANIGASIKLRTGGNNSAWGPGNFGFLDPTDIGINPNGPCAGLTGSKLYICLIAANGNLTKCVSQRGVDTEPGQRNGIGSAIYNSRFDMFQATMNQLKNDPDYAPGPNVISGWDHTGGGCLNNNPTLSTNTIPMPPDDCFDPVSGLCNGSRFGDGNWTSGQAAYNLMNYGVGPDGTLTPHAQGAPTGNTRYQVYLDEVSRAGSGDIVTGRDETGRAQCSSQPSTDPDRRTFIAAAIDCTANPVSGRATDVPVKEFVKVFLFQPLEESTGSDFDIFVEVVKQVGGGVGGSAVDGIFRDVVRLYR</sequence>
<proteinExistence type="predicted"/>
<keyword evidence="1" id="KW-1133">Transmembrane helix</keyword>
<dbReference type="Proteomes" id="UP000319555">
    <property type="component" value="Unassembled WGS sequence"/>
</dbReference>
<reference evidence="3 4" key="1">
    <citation type="submission" date="2017-05" db="EMBL/GenBank/DDBJ databases">
        <authorList>
            <person name="Varghese N."/>
            <person name="Submissions S."/>
        </authorList>
    </citation>
    <scope>NUCLEOTIDE SEQUENCE [LARGE SCALE GENOMIC DNA]</scope>
    <source>
        <strain evidence="3 4">DSM 28009</strain>
    </source>
</reference>
<feature type="domain" description="Putative Flp pilus-assembly TadG-like N-terminal" evidence="2">
    <location>
        <begin position="13"/>
        <end position="59"/>
    </location>
</feature>
<dbReference type="Pfam" id="PF13400">
    <property type="entry name" value="Tad"/>
    <property type="match status" value="1"/>
</dbReference>